<evidence type="ECO:0008006" key="3">
    <source>
        <dbReference type="Google" id="ProtNLM"/>
    </source>
</evidence>
<dbReference type="OrthoDB" id="7582980at2"/>
<dbReference type="RefSeq" id="WP_090110021.1">
    <property type="nucleotide sequence ID" value="NZ_FNAT01000001.1"/>
</dbReference>
<dbReference type="EMBL" id="FNAT01000001">
    <property type="protein sequence ID" value="SDE19199.1"/>
    <property type="molecule type" value="Genomic_DNA"/>
</dbReference>
<sequence>MSGLDWGALMRAGIKGLGLRPREFWALTPAELALILGPRGPAPMTRDRLEALMRAHPDPTGKDET</sequence>
<accession>A0A1G7AWI3</accession>
<dbReference type="InterPro" id="IPR019056">
    <property type="entry name" value="Phage_TAC_6"/>
</dbReference>
<proteinExistence type="predicted"/>
<dbReference type="STRING" id="521013.SAMN04488567_1140"/>
<dbReference type="InterPro" id="IPR011739">
    <property type="entry name" value="GTA_rcc01693"/>
</dbReference>
<dbReference type="Proteomes" id="UP000198922">
    <property type="component" value="Unassembled WGS sequence"/>
</dbReference>
<protein>
    <recommendedName>
        <fullName evidence="3">Phage tail assembly chaperone protein, TAC</fullName>
    </recommendedName>
</protein>
<evidence type="ECO:0000313" key="1">
    <source>
        <dbReference type="EMBL" id="SDE19199.1"/>
    </source>
</evidence>
<reference evidence="2" key="1">
    <citation type="submission" date="2016-10" db="EMBL/GenBank/DDBJ databases">
        <authorList>
            <person name="Varghese N."/>
            <person name="Submissions S."/>
        </authorList>
    </citation>
    <scope>NUCLEOTIDE SEQUENCE [LARGE SCALE GENOMIC DNA]</scope>
    <source>
        <strain evidence="2">DSM 21424</strain>
    </source>
</reference>
<name>A0A1G7AWI3_9RHOB</name>
<dbReference type="AlphaFoldDB" id="A0A1G7AWI3"/>
<organism evidence="1 2">
    <name type="scientific">Limimaricola pyoseonensis</name>
    <dbReference type="NCBI Taxonomy" id="521013"/>
    <lineage>
        <taxon>Bacteria</taxon>
        <taxon>Pseudomonadati</taxon>
        <taxon>Pseudomonadota</taxon>
        <taxon>Alphaproteobacteria</taxon>
        <taxon>Rhodobacterales</taxon>
        <taxon>Paracoccaceae</taxon>
        <taxon>Limimaricola</taxon>
    </lineage>
</organism>
<evidence type="ECO:0000313" key="2">
    <source>
        <dbReference type="Proteomes" id="UP000198922"/>
    </source>
</evidence>
<keyword evidence="2" id="KW-1185">Reference proteome</keyword>
<dbReference type="Pfam" id="PF09550">
    <property type="entry name" value="Phage_TAC_6"/>
    <property type="match status" value="1"/>
</dbReference>
<gene>
    <name evidence="1" type="ORF">SAMN04488567_1140</name>
</gene>
<dbReference type="NCBIfam" id="TIGR02216">
    <property type="entry name" value="phage_TIGR02216"/>
    <property type="match status" value="1"/>
</dbReference>